<feature type="region of interest" description="Disordered" evidence="9">
    <location>
        <begin position="1"/>
        <end position="46"/>
    </location>
</feature>
<sequence>MRLKAIPPKPVHLKPGQERIPPAPSRPLPADPKSSRSLAPGEEEIPISAGVNTLIEKFESIRQPVHILQRNQLNLALKMEPGLDSSKPPSSCDCDTVASSGSSTNEKSEPDENEPDVLCSTDLSNTDILKIKELSIGDNKSHEDCTAVSVSKEPSGELGNKDSTAELNGNGKIPNRDSGIDSPSCSVAGETFPSEEGAEQKKPSVAGNPGEVEPDKKGTKPSCVEQKRDSTQDEDSDIDEGSSEEQEAAEVPKLEYLDVNKCTEPQKLFNIANELLHTEEAYVKRLHLLDQVFCTKLSEAGISSEVITGIFSNISSIYCFHGQFLLPELKTRITQEWNVNPRLGDILQKLAPFLKMYGEYVKNFDRAMDMVNTCMQRSSPFKDVVQNIQCWAPHSKRDIEGLERVQRRATELGKGLEHKADGERLRDLGLFSLEKRRLRGDLIALYSYLKGGCREVGVGLFSQKQEVCGNLTLQHHMLEPVQRIPRYELLLKDYLKKLPEESPDRKDAEKSLELISTAANHSNAAIRKMEKMHKLLEVYERLGGEEDIVNPANELIKEGHIQKLSAKNGTAQDRYLFLFNSMVLYCVPKLRLIGQKFSVREKMDIAGLQVQEIAKQNVAHTFSITGKKRLLELQARTEEEKREWIQVIQATIEKHKQNSETFRAFNSSFSQEEEHLPDSSIASTSSVESMPGADGGGAFGGSDSCRKSSKSKRDKEKQACKSCSESFNSITKRRHHCKQCGAVINSEWMWNPADCPCLGPQGTVSLPGAAVQQQVVESDFKRENRFQSCRSITLHKHWFHGTNVSLCALGSCGSVNLLEGRQALQRDLDRLDPWAKVNCMRFNKAQCKVLHLGHSNPMQRYRLGEEWLESCLAEKDLGVLVDSRLNMSQQCAQVAKKANGILACIRNSVASRSRAVIVPLYSVLVRPHLECCVQCWAPHSKRDIEGLERVQRRATELGKGLEPKADGERLRDLGLFSLEKRRLRGDLIALYNCLKGGCREVICAKCSEFKPLADNSRHNRVCKECFLQLPASPCSPGVEAVGEQKKRLAAEKQSILAAENSLFSSYLQFLEKGKTWYKMWVTIPKTEPLVLYLQGSSQDGRGPRPIPLPGYEVSLPGSGEKFEVKHVFKLCQSQQTLYFSAEDEELQMKWMEILTKAAKGETEDTAEGLGNP</sequence>
<dbReference type="SUPFAM" id="SSF57903">
    <property type="entry name" value="FYVE/PHD zinc finger"/>
    <property type="match status" value="2"/>
</dbReference>
<keyword evidence="5" id="KW-0677">Repeat</keyword>
<dbReference type="PANTHER" id="PTHR12673:SF14">
    <property type="entry name" value="FYVE, RHOGEF AND PH DOMAIN-CONTAINING PROTEIN 3"/>
    <property type="match status" value="1"/>
</dbReference>
<dbReference type="GO" id="GO:0007010">
    <property type="term" value="P:cytoskeleton organization"/>
    <property type="evidence" value="ECO:0007669"/>
    <property type="project" value="TreeGrafter"/>
</dbReference>
<dbReference type="PANTHER" id="PTHR12673">
    <property type="entry name" value="FACIOGENITAL DYSPLASIA PROTEIN"/>
    <property type="match status" value="1"/>
</dbReference>
<dbReference type="InterPro" id="IPR011011">
    <property type="entry name" value="Znf_FYVE_PHD"/>
</dbReference>
<evidence type="ECO:0000256" key="8">
    <source>
        <dbReference type="ARBA" id="ARBA00023212"/>
    </source>
</evidence>
<feature type="compositionally biased region" description="Pro residues" evidence="9">
    <location>
        <begin position="21"/>
        <end position="30"/>
    </location>
</feature>
<comment type="caution">
    <text evidence="12">The sequence shown here is derived from an EMBL/GenBank/DDBJ whole genome shotgun (WGS) entry which is preliminary data.</text>
</comment>
<dbReference type="Pfam" id="PF00169">
    <property type="entry name" value="PH"/>
    <property type="match status" value="2"/>
</dbReference>
<evidence type="ECO:0000256" key="5">
    <source>
        <dbReference type="ARBA" id="ARBA00022737"/>
    </source>
</evidence>
<dbReference type="InterPro" id="IPR001849">
    <property type="entry name" value="PH_domain"/>
</dbReference>
<dbReference type="InterPro" id="IPR051092">
    <property type="entry name" value="FYVE_RhoGEF_PH"/>
</dbReference>
<dbReference type="GO" id="GO:0005737">
    <property type="term" value="C:cytoplasm"/>
    <property type="evidence" value="ECO:0007669"/>
    <property type="project" value="TreeGrafter"/>
</dbReference>
<accession>A0AAN7RS94</accession>
<dbReference type="CDD" id="cd13387">
    <property type="entry name" value="PH1_FGD3"/>
    <property type="match status" value="1"/>
</dbReference>
<dbReference type="Pfam" id="PF01363">
    <property type="entry name" value="FYVE"/>
    <property type="match status" value="1"/>
</dbReference>
<protein>
    <recommendedName>
        <fullName evidence="14">FYVE, RhoGEF and PH domain-containing protein 3</fullName>
    </recommendedName>
</protein>
<evidence type="ECO:0000313" key="12">
    <source>
        <dbReference type="EMBL" id="KAK4815147.1"/>
    </source>
</evidence>
<evidence type="ECO:0000256" key="6">
    <source>
        <dbReference type="ARBA" id="ARBA00022771"/>
    </source>
</evidence>
<evidence type="ECO:0000256" key="1">
    <source>
        <dbReference type="ARBA" id="ARBA00004245"/>
    </source>
</evidence>
<dbReference type="InterPro" id="IPR013083">
    <property type="entry name" value="Znf_RING/FYVE/PHD"/>
</dbReference>
<keyword evidence="7" id="KW-0862">Zinc</keyword>
<dbReference type="InterPro" id="IPR000306">
    <property type="entry name" value="Znf_FYVE"/>
</dbReference>
<dbReference type="GO" id="GO:0005085">
    <property type="term" value="F:guanyl-nucleotide exchange factor activity"/>
    <property type="evidence" value="ECO:0007669"/>
    <property type="project" value="UniProtKB-KW"/>
</dbReference>
<name>A0AAN7RS94_MYCAM</name>
<dbReference type="SUPFAM" id="SSF48065">
    <property type="entry name" value="DBL homology domain (DH-domain)"/>
    <property type="match status" value="1"/>
</dbReference>
<dbReference type="GO" id="GO:0005856">
    <property type="term" value="C:cytoskeleton"/>
    <property type="evidence" value="ECO:0007669"/>
    <property type="project" value="UniProtKB-SubCell"/>
</dbReference>
<feature type="region of interest" description="Disordered" evidence="9">
    <location>
        <begin position="79"/>
        <end position="250"/>
    </location>
</feature>
<feature type="compositionally biased region" description="Basic and acidic residues" evidence="9">
    <location>
        <begin position="129"/>
        <end position="145"/>
    </location>
</feature>
<evidence type="ECO:0000256" key="7">
    <source>
        <dbReference type="ARBA" id="ARBA00022833"/>
    </source>
</evidence>
<dbReference type="CDD" id="cd13236">
    <property type="entry name" value="PH2_FGD1-4"/>
    <property type="match status" value="1"/>
</dbReference>
<evidence type="ECO:0000259" key="11">
    <source>
        <dbReference type="PROSITE" id="PS50010"/>
    </source>
</evidence>
<feature type="compositionally biased region" description="Acidic residues" evidence="9">
    <location>
        <begin position="232"/>
        <end position="248"/>
    </location>
</feature>
<evidence type="ECO:0000259" key="10">
    <source>
        <dbReference type="PROSITE" id="PS50003"/>
    </source>
</evidence>
<keyword evidence="2" id="KW-0597">Phosphoprotein</keyword>
<dbReference type="InterPro" id="IPR000219">
    <property type="entry name" value="DH_dom"/>
</dbReference>
<evidence type="ECO:0000313" key="13">
    <source>
        <dbReference type="Proteomes" id="UP001333110"/>
    </source>
</evidence>
<gene>
    <name evidence="12" type="ORF">QYF61_017588</name>
</gene>
<dbReference type="GO" id="GO:0046847">
    <property type="term" value="P:filopodium assembly"/>
    <property type="evidence" value="ECO:0007669"/>
    <property type="project" value="TreeGrafter"/>
</dbReference>
<evidence type="ECO:0000256" key="9">
    <source>
        <dbReference type="SAM" id="MobiDB-lite"/>
    </source>
</evidence>
<dbReference type="Gene3D" id="1.20.900.10">
    <property type="entry name" value="Dbl homology (DH) domain"/>
    <property type="match status" value="1"/>
</dbReference>
<dbReference type="SMART" id="SM00325">
    <property type="entry name" value="RhoGEF"/>
    <property type="match status" value="1"/>
</dbReference>
<dbReference type="Proteomes" id="UP001333110">
    <property type="component" value="Unassembled WGS sequence"/>
</dbReference>
<dbReference type="InterPro" id="IPR035941">
    <property type="entry name" value="FGD1-4_PH2"/>
</dbReference>
<feature type="domain" description="PH" evidence="10">
    <location>
        <begin position="554"/>
        <end position="653"/>
    </location>
</feature>
<feature type="compositionally biased region" description="Low complexity" evidence="9">
    <location>
        <begin position="84"/>
        <end position="95"/>
    </location>
</feature>
<feature type="domain" description="DH" evidence="11">
    <location>
        <begin position="267"/>
        <end position="525"/>
    </location>
</feature>
<dbReference type="GO" id="GO:0008270">
    <property type="term" value="F:zinc ion binding"/>
    <property type="evidence" value="ECO:0007669"/>
    <property type="project" value="UniProtKB-KW"/>
</dbReference>
<dbReference type="InterPro" id="IPR035899">
    <property type="entry name" value="DBL_dom_sf"/>
</dbReference>
<dbReference type="InterPro" id="IPR011993">
    <property type="entry name" value="PH-like_dom_sf"/>
</dbReference>
<dbReference type="CDD" id="cd00160">
    <property type="entry name" value="RhoGEF"/>
    <property type="match status" value="1"/>
</dbReference>
<dbReference type="SMART" id="SM00233">
    <property type="entry name" value="PH"/>
    <property type="match status" value="2"/>
</dbReference>
<comment type="subcellular location">
    <subcellularLocation>
        <location evidence="1">Cytoplasm</location>
        <location evidence="1">Cytoskeleton</location>
    </subcellularLocation>
</comment>
<dbReference type="Gene3D" id="3.30.40.10">
    <property type="entry name" value="Zinc/RING finger domain, C3HC4 (zinc finger)"/>
    <property type="match status" value="1"/>
</dbReference>
<dbReference type="SUPFAM" id="SSF50729">
    <property type="entry name" value="PH domain-like"/>
    <property type="match status" value="2"/>
</dbReference>
<evidence type="ECO:0000256" key="2">
    <source>
        <dbReference type="ARBA" id="ARBA00022553"/>
    </source>
</evidence>
<dbReference type="AlphaFoldDB" id="A0AAN7RS94"/>
<evidence type="ECO:0000256" key="4">
    <source>
        <dbReference type="ARBA" id="ARBA00022723"/>
    </source>
</evidence>
<feature type="region of interest" description="Disordered" evidence="9">
    <location>
        <begin position="675"/>
        <end position="711"/>
    </location>
</feature>
<reference evidence="12 13" key="1">
    <citation type="journal article" date="2023" name="J. Hered.">
        <title>Chromosome-level genome of the wood stork (Mycteria americana) provides insight into avian chromosome evolution.</title>
        <authorList>
            <person name="Flamio R. Jr."/>
            <person name="Ramstad K.M."/>
        </authorList>
    </citation>
    <scope>NUCLEOTIDE SEQUENCE [LARGE SCALE GENOMIC DNA]</scope>
    <source>
        <strain evidence="12">JAX WOST 10</strain>
    </source>
</reference>
<dbReference type="EMBL" id="JAUNZN010000010">
    <property type="protein sequence ID" value="KAK4815147.1"/>
    <property type="molecule type" value="Genomic_DNA"/>
</dbReference>
<evidence type="ECO:0000256" key="3">
    <source>
        <dbReference type="ARBA" id="ARBA00022658"/>
    </source>
</evidence>
<dbReference type="Gene3D" id="2.30.29.30">
    <property type="entry name" value="Pleckstrin-homology domain (PH domain)/Phosphotyrosine-binding domain (PTB)"/>
    <property type="match status" value="2"/>
</dbReference>
<dbReference type="PROSITE" id="PS50010">
    <property type="entry name" value="DH_2"/>
    <property type="match status" value="1"/>
</dbReference>
<keyword evidence="8" id="KW-0963">Cytoplasm</keyword>
<proteinExistence type="predicted"/>
<keyword evidence="13" id="KW-1185">Reference proteome</keyword>
<organism evidence="12 13">
    <name type="scientific">Mycteria americana</name>
    <name type="common">Wood stork</name>
    <dbReference type="NCBI Taxonomy" id="33587"/>
    <lineage>
        <taxon>Eukaryota</taxon>
        <taxon>Metazoa</taxon>
        <taxon>Chordata</taxon>
        <taxon>Craniata</taxon>
        <taxon>Vertebrata</taxon>
        <taxon>Euteleostomi</taxon>
        <taxon>Archelosauria</taxon>
        <taxon>Archosauria</taxon>
        <taxon>Dinosauria</taxon>
        <taxon>Saurischia</taxon>
        <taxon>Theropoda</taxon>
        <taxon>Coelurosauria</taxon>
        <taxon>Aves</taxon>
        <taxon>Neognathae</taxon>
        <taxon>Neoaves</taxon>
        <taxon>Aequornithes</taxon>
        <taxon>Ciconiiformes</taxon>
        <taxon>Ciconiidae</taxon>
        <taxon>Mycteria</taxon>
    </lineage>
</organism>
<dbReference type="PRINTS" id="PR01345">
    <property type="entry name" value="CERVTRCPTASE"/>
</dbReference>
<keyword evidence="6" id="KW-0863">Zinc-finger</keyword>
<evidence type="ECO:0008006" key="14">
    <source>
        <dbReference type="Google" id="ProtNLM"/>
    </source>
</evidence>
<feature type="domain" description="PH" evidence="10">
    <location>
        <begin position="1060"/>
        <end position="1159"/>
    </location>
</feature>
<keyword evidence="4" id="KW-0479">Metal-binding</keyword>
<dbReference type="PROSITE" id="PS50003">
    <property type="entry name" value="PH_DOMAIN"/>
    <property type="match status" value="2"/>
</dbReference>
<keyword evidence="8" id="KW-0206">Cytoskeleton</keyword>
<keyword evidence="3" id="KW-0344">Guanine-nucleotide releasing factor</keyword>
<dbReference type="Pfam" id="PF00621">
    <property type="entry name" value="RhoGEF"/>
    <property type="match status" value="2"/>
</dbReference>